<dbReference type="InParanoid" id="W7XIZ7"/>
<evidence type="ECO:0000313" key="2">
    <source>
        <dbReference type="EMBL" id="EWS75056.1"/>
    </source>
</evidence>
<sequence length="668" mass="78348">MKLNNDLVGFRFEYDSNLSVENLQNETNKTYIVYVAQFFQSDQNNQVSVILDIINCKNPNLKGFKCLDFSKVSNYTFSLNAQNSLQTQINIFTYGCLDLDTFKTTIPDNCASQTEIENIINGINAVVRLKLYTSQFNTTTQKAQVNYRNAYVYTVANQFIFSRIKTQKQISKVKTGLIIQSQTSFSSPIEYDQQDQSIDREYSSQRIGQSCYSQVMIYPDELVQQVRIQYPTLPQVCAQVNSVFTILMLLGIIGRSVSNSSIKKDFIMLFLKNLYQSNYLLMLGLQKTSQTDKAQDHQLKQNFEKGTRQQSIQQQEQQQQQKQEEVDVTKKEIVELTKKEDELNEVQETSIKDDSDNSQQIQIPIFYYRPSFQSVQQKLPHNNANIRKNLLKKQNSLNLVSKKLNLTFEINQKQQISQEEDQCKLSKESFIQKYTTDDKQNQSIFSDSIFTLRNQNSKQKSIYRESQINQSICYNLRETHPVKQNNQNLYNQCQINQTKKPDEDVRECLKKLKAIQDKDTSNKIKKLLFTFRFCKRRQKYEEIEVLNHKQQKKIENHISQDLDILHFFNDMIFLKKAVMLLLRKDQLAALKLVGFSQNILDLDLKDIDANNQKKKKELSYYEMQFAILQSEKLQQHQIEKFLKRCQNNYKVTQIDNRILQSLQANKVI</sequence>
<dbReference type="KEGG" id="tet:TTHERM_001330041"/>
<evidence type="ECO:0000313" key="3">
    <source>
        <dbReference type="Proteomes" id="UP000009168"/>
    </source>
</evidence>
<dbReference type="AlphaFoldDB" id="W7XIZ7"/>
<dbReference type="GeneID" id="24442174"/>
<name>W7XIZ7_TETTS</name>
<evidence type="ECO:0000256" key="1">
    <source>
        <dbReference type="SAM" id="MobiDB-lite"/>
    </source>
</evidence>
<protein>
    <submittedName>
        <fullName evidence="2">AMP-binding enzyme family protein</fullName>
    </submittedName>
</protein>
<dbReference type="EMBL" id="GG662737">
    <property type="protein sequence ID" value="EWS75056.1"/>
    <property type="molecule type" value="Genomic_DNA"/>
</dbReference>
<accession>W7XIZ7</accession>
<keyword evidence="3" id="KW-1185">Reference proteome</keyword>
<reference evidence="3" key="1">
    <citation type="journal article" date="2006" name="PLoS Biol.">
        <title>Macronuclear genome sequence of the ciliate Tetrahymena thermophila, a model eukaryote.</title>
        <authorList>
            <person name="Eisen J.A."/>
            <person name="Coyne R.S."/>
            <person name="Wu M."/>
            <person name="Wu D."/>
            <person name="Thiagarajan M."/>
            <person name="Wortman J.R."/>
            <person name="Badger J.H."/>
            <person name="Ren Q."/>
            <person name="Amedeo P."/>
            <person name="Jones K.M."/>
            <person name="Tallon L.J."/>
            <person name="Delcher A.L."/>
            <person name="Salzberg S.L."/>
            <person name="Silva J.C."/>
            <person name="Haas B.J."/>
            <person name="Majoros W.H."/>
            <person name="Farzad M."/>
            <person name="Carlton J.M."/>
            <person name="Smith R.K. Jr."/>
            <person name="Garg J."/>
            <person name="Pearlman R.E."/>
            <person name="Karrer K.M."/>
            <person name="Sun L."/>
            <person name="Manning G."/>
            <person name="Elde N.C."/>
            <person name="Turkewitz A.P."/>
            <person name="Asai D.J."/>
            <person name="Wilkes D.E."/>
            <person name="Wang Y."/>
            <person name="Cai H."/>
            <person name="Collins K."/>
            <person name="Stewart B.A."/>
            <person name="Lee S.R."/>
            <person name="Wilamowska K."/>
            <person name="Weinberg Z."/>
            <person name="Ruzzo W.L."/>
            <person name="Wloga D."/>
            <person name="Gaertig J."/>
            <person name="Frankel J."/>
            <person name="Tsao C.-C."/>
            <person name="Gorovsky M.A."/>
            <person name="Keeling P.J."/>
            <person name="Waller R.F."/>
            <person name="Patron N.J."/>
            <person name="Cherry J.M."/>
            <person name="Stover N.A."/>
            <person name="Krieger C.J."/>
            <person name="del Toro C."/>
            <person name="Ryder H.F."/>
            <person name="Williamson S.C."/>
            <person name="Barbeau R.A."/>
            <person name="Hamilton E.P."/>
            <person name="Orias E."/>
        </authorList>
    </citation>
    <scope>NUCLEOTIDE SEQUENCE [LARGE SCALE GENOMIC DNA]</scope>
    <source>
        <strain evidence="3">SB210</strain>
    </source>
</reference>
<gene>
    <name evidence="2" type="ORF">TTHERM_001330041</name>
</gene>
<organism evidence="2 3">
    <name type="scientific">Tetrahymena thermophila (strain SB210)</name>
    <dbReference type="NCBI Taxonomy" id="312017"/>
    <lineage>
        <taxon>Eukaryota</taxon>
        <taxon>Sar</taxon>
        <taxon>Alveolata</taxon>
        <taxon>Ciliophora</taxon>
        <taxon>Intramacronucleata</taxon>
        <taxon>Oligohymenophorea</taxon>
        <taxon>Hymenostomatida</taxon>
        <taxon>Tetrahymenina</taxon>
        <taxon>Tetrahymenidae</taxon>
        <taxon>Tetrahymena</taxon>
    </lineage>
</organism>
<dbReference type="eggNOG" id="ENOG502T0U3">
    <property type="taxonomic scope" value="Eukaryota"/>
</dbReference>
<feature type="region of interest" description="Disordered" evidence="1">
    <location>
        <begin position="304"/>
        <end position="324"/>
    </location>
</feature>
<feature type="compositionally biased region" description="Low complexity" evidence="1">
    <location>
        <begin position="309"/>
        <end position="321"/>
    </location>
</feature>
<proteinExistence type="predicted"/>
<dbReference type="RefSeq" id="XP_012652406.1">
    <property type="nucleotide sequence ID" value="XM_012796952.1"/>
</dbReference>
<dbReference type="Proteomes" id="UP000009168">
    <property type="component" value="Unassembled WGS sequence"/>
</dbReference>